<comment type="caution">
    <text evidence="1">The sequence shown here is derived from an EMBL/GenBank/DDBJ whole genome shotgun (WGS) entry which is preliminary data.</text>
</comment>
<reference evidence="1 2" key="1">
    <citation type="journal article" date="2018" name="Sci. Rep.">
        <title>Genomic signatures of local adaptation to the degree of environmental predictability in rotifers.</title>
        <authorList>
            <person name="Franch-Gras L."/>
            <person name="Hahn C."/>
            <person name="Garcia-Roger E.M."/>
            <person name="Carmona M.J."/>
            <person name="Serra M."/>
            <person name="Gomez A."/>
        </authorList>
    </citation>
    <scope>NUCLEOTIDE SEQUENCE [LARGE SCALE GENOMIC DNA]</scope>
    <source>
        <strain evidence="1">HYR1</strain>
    </source>
</reference>
<accession>A0A3M7PDF6</accession>
<dbReference type="Proteomes" id="UP000276133">
    <property type="component" value="Unassembled WGS sequence"/>
</dbReference>
<gene>
    <name evidence="1" type="ORF">BpHYR1_027137</name>
</gene>
<organism evidence="1 2">
    <name type="scientific">Brachionus plicatilis</name>
    <name type="common">Marine rotifer</name>
    <name type="synonym">Brachionus muelleri</name>
    <dbReference type="NCBI Taxonomy" id="10195"/>
    <lineage>
        <taxon>Eukaryota</taxon>
        <taxon>Metazoa</taxon>
        <taxon>Spiralia</taxon>
        <taxon>Gnathifera</taxon>
        <taxon>Rotifera</taxon>
        <taxon>Eurotatoria</taxon>
        <taxon>Monogononta</taxon>
        <taxon>Pseudotrocha</taxon>
        <taxon>Ploima</taxon>
        <taxon>Brachionidae</taxon>
        <taxon>Brachionus</taxon>
    </lineage>
</organism>
<sequence>MSCSASILENNFNDTSNDVDDISTNKKDTAKTYDCVQECESLEEFKRLVKNLHFDNVPWNFHSTNK</sequence>
<dbReference type="EMBL" id="REGN01011927">
    <property type="protein sequence ID" value="RMZ96757.1"/>
    <property type="molecule type" value="Genomic_DNA"/>
</dbReference>
<evidence type="ECO:0000313" key="2">
    <source>
        <dbReference type="Proteomes" id="UP000276133"/>
    </source>
</evidence>
<keyword evidence="2" id="KW-1185">Reference proteome</keyword>
<name>A0A3M7PDF6_BRAPC</name>
<protein>
    <submittedName>
        <fullName evidence="1">Uncharacterized protein</fullName>
    </submittedName>
</protein>
<evidence type="ECO:0000313" key="1">
    <source>
        <dbReference type="EMBL" id="RMZ96757.1"/>
    </source>
</evidence>
<proteinExistence type="predicted"/>
<dbReference type="AlphaFoldDB" id="A0A3M7PDF6"/>